<dbReference type="Gene3D" id="1.10.600.10">
    <property type="entry name" value="Farnesyl Diphosphate Synthase"/>
    <property type="match status" value="1"/>
</dbReference>
<feature type="domain" description="RUN" evidence="35">
    <location>
        <begin position="952"/>
        <end position="1096"/>
    </location>
</feature>
<keyword evidence="23" id="KW-0379">Hydroxylation</keyword>
<evidence type="ECO:0000256" key="3">
    <source>
        <dbReference type="ARBA" id="ARBA00004932"/>
    </source>
</evidence>
<dbReference type="InterPro" id="IPR008949">
    <property type="entry name" value="Isoprenoid_synthase_dom_sf"/>
</dbReference>
<dbReference type="GO" id="GO:0031410">
    <property type="term" value="C:cytoplasmic vesicle"/>
    <property type="evidence" value="ECO:0007669"/>
    <property type="project" value="TreeGrafter"/>
</dbReference>
<dbReference type="FunFam" id="1.10.600.10:FF:000052">
    <property type="entry name" value="Farnesyl pyrophosphate synthase"/>
    <property type="match status" value="1"/>
</dbReference>
<keyword evidence="13" id="KW-0808">Transferase</keyword>
<keyword evidence="8 32" id="KW-0728">SH3 domain</keyword>
<keyword evidence="10" id="KW-0444">Lipid biosynthesis</keyword>
<gene>
    <name evidence="36" type="ORF">HGM15179_007114</name>
</gene>
<dbReference type="InterPro" id="IPR036028">
    <property type="entry name" value="SH3-like_dom_sf"/>
</dbReference>
<feature type="compositionally biased region" description="Gly residues" evidence="33">
    <location>
        <begin position="837"/>
        <end position="856"/>
    </location>
</feature>
<feature type="region of interest" description="Disordered" evidence="33">
    <location>
        <begin position="1111"/>
        <end position="1166"/>
    </location>
</feature>
<dbReference type="SFLD" id="SFLDG01017">
    <property type="entry name" value="Polyprenyl_Transferase_Like"/>
    <property type="match status" value="1"/>
</dbReference>
<evidence type="ECO:0000256" key="19">
    <source>
        <dbReference type="ARBA" id="ARBA00023098"/>
    </source>
</evidence>
<evidence type="ECO:0000256" key="23">
    <source>
        <dbReference type="ARBA" id="ARBA00023278"/>
    </source>
</evidence>
<evidence type="ECO:0000256" key="22">
    <source>
        <dbReference type="ARBA" id="ARBA00023229"/>
    </source>
</evidence>
<evidence type="ECO:0000256" key="24">
    <source>
        <dbReference type="ARBA" id="ARBA00032380"/>
    </source>
</evidence>
<dbReference type="EC" id="2.5.1.10" evidence="6"/>
<dbReference type="InterPro" id="IPR047343">
    <property type="entry name" value="RUSC1_2"/>
</dbReference>
<dbReference type="EC" id="2.5.1.1" evidence="7"/>
<feature type="compositionally biased region" description="Pro residues" evidence="33">
    <location>
        <begin position="455"/>
        <end position="470"/>
    </location>
</feature>
<keyword evidence="37" id="KW-1185">Reference proteome</keyword>
<evidence type="ECO:0000256" key="1">
    <source>
        <dbReference type="ARBA" id="ARBA00001946"/>
    </source>
</evidence>
<dbReference type="Pfam" id="PF00018">
    <property type="entry name" value="SH3_1"/>
    <property type="match status" value="1"/>
</dbReference>
<feature type="region of interest" description="Disordered" evidence="33">
    <location>
        <begin position="450"/>
        <end position="475"/>
    </location>
</feature>
<evidence type="ECO:0000256" key="21">
    <source>
        <dbReference type="ARBA" id="ARBA00023221"/>
    </source>
</evidence>
<evidence type="ECO:0000256" key="14">
    <source>
        <dbReference type="ARBA" id="ARBA00022723"/>
    </source>
</evidence>
<feature type="compositionally biased region" description="Low complexity" evidence="33">
    <location>
        <begin position="748"/>
        <end position="771"/>
    </location>
</feature>
<comment type="pathway">
    <text evidence="4">Isoprenoid biosynthesis; farnesyl diphosphate biosynthesis; farnesyl diphosphate from geranyl diphosphate and isopentenyl diphosphate: step 1/1.</text>
</comment>
<evidence type="ECO:0000256" key="16">
    <source>
        <dbReference type="ARBA" id="ARBA00022842"/>
    </source>
</evidence>
<dbReference type="GO" id="GO:0006695">
    <property type="term" value="P:cholesterol biosynthetic process"/>
    <property type="evidence" value="ECO:0007669"/>
    <property type="project" value="UniProtKB-KW"/>
</dbReference>
<comment type="function">
    <text evidence="31">Key enzyme in isoprenoid biosynthesis which catalyzes the formation of farnesyl diphosphate (FPP), a precursor for several classes of essential metabolites including sterols, dolichols, carotenoids, and ubiquinones. FPP also serves as substrate for protein farnesylation and geranylgeranylation. Catalyzes the sequential condensation of isopentenyl pyrophosphate with the allylic pyrophosphates, dimethylallyl pyrophosphate, and then with the resultant geranylpyrophosphate to the ultimate product farnesyl pyrophosphate.</text>
</comment>
<dbReference type="SMART" id="SM00326">
    <property type="entry name" value="SH3"/>
    <property type="match status" value="1"/>
</dbReference>
<feature type="compositionally biased region" description="Low complexity" evidence="33">
    <location>
        <begin position="1292"/>
        <end position="1308"/>
    </location>
</feature>
<dbReference type="InterPro" id="IPR004012">
    <property type="entry name" value="Run_dom"/>
</dbReference>
<keyword evidence="21" id="KW-0753">Steroid metabolism</keyword>
<dbReference type="FunFam" id="1.20.58.900:FF:000006">
    <property type="entry name" value="RUN and SH3 domain containing 1"/>
    <property type="match status" value="1"/>
</dbReference>
<evidence type="ECO:0000256" key="2">
    <source>
        <dbReference type="ARBA" id="ARBA00004496"/>
    </source>
</evidence>
<evidence type="ECO:0000256" key="29">
    <source>
        <dbReference type="ARBA" id="ARBA00049291"/>
    </source>
</evidence>
<feature type="region of interest" description="Disordered" evidence="33">
    <location>
        <begin position="480"/>
        <end position="499"/>
    </location>
</feature>
<dbReference type="SUPFAM" id="SSF140741">
    <property type="entry name" value="RUN domain-like"/>
    <property type="match status" value="1"/>
</dbReference>
<evidence type="ECO:0000259" key="35">
    <source>
        <dbReference type="PROSITE" id="PS50826"/>
    </source>
</evidence>
<dbReference type="SFLD" id="SFLDS00005">
    <property type="entry name" value="Isoprenoid_Synthase_Type_I"/>
    <property type="match status" value="1"/>
</dbReference>
<evidence type="ECO:0000256" key="25">
    <source>
        <dbReference type="ARBA" id="ARBA00032424"/>
    </source>
</evidence>
<dbReference type="CDD" id="cd17701">
    <property type="entry name" value="RUN_RUSC1"/>
    <property type="match status" value="1"/>
</dbReference>
<dbReference type="PANTHER" id="PTHR15591">
    <property type="entry name" value="RUN AND SH3 DOMAIN CONTAINING"/>
    <property type="match status" value="1"/>
</dbReference>
<keyword evidence="14" id="KW-0479">Metal-binding</keyword>
<evidence type="ECO:0000256" key="20">
    <source>
        <dbReference type="ARBA" id="ARBA00023166"/>
    </source>
</evidence>
<dbReference type="EMBL" id="SWJQ01000163">
    <property type="protein sequence ID" value="TRZ19965.1"/>
    <property type="molecule type" value="Genomic_DNA"/>
</dbReference>
<name>A0A8K1GJC0_9PASS</name>
<accession>A0A8K1GJC0</accession>
<evidence type="ECO:0000256" key="10">
    <source>
        <dbReference type="ARBA" id="ARBA00022516"/>
    </source>
</evidence>
<comment type="pathway">
    <text evidence="3">Isoprenoid biosynthesis; geranyl diphosphate biosynthesis; geranyl diphosphate from dimethylallyl diphosphate and isopentenyl diphosphate: step 1/1.</text>
</comment>
<dbReference type="PROSITE" id="PS00723">
    <property type="entry name" value="POLYPRENYL_SYNTHASE_1"/>
    <property type="match status" value="1"/>
</dbReference>
<reference evidence="36" key="1">
    <citation type="submission" date="2019-04" db="EMBL/GenBank/DDBJ databases">
        <title>Genome assembly of Zosterops borbonicus 15179.</title>
        <authorList>
            <person name="Leroy T."/>
            <person name="Anselmetti Y."/>
            <person name="Tilak M.-K."/>
            <person name="Nabholz B."/>
        </authorList>
    </citation>
    <scope>NUCLEOTIDE SEQUENCE</scope>
    <source>
        <strain evidence="36">HGM_15179</strain>
        <tissue evidence="36">Muscle</tissue>
    </source>
</reference>
<evidence type="ECO:0000256" key="32">
    <source>
        <dbReference type="PROSITE-ProRule" id="PRU00192"/>
    </source>
</evidence>
<keyword evidence="16" id="KW-0460">Magnesium</keyword>
<evidence type="ECO:0000256" key="27">
    <source>
        <dbReference type="ARBA" id="ARBA00032873"/>
    </source>
</evidence>
<feature type="compositionally biased region" description="Basic and acidic residues" evidence="33">
    <location>
        <begin position="573"/>
        <end position="585"/>
    </location>
</feature>
<evidence type="ECO:0000256" key="26">
    <source>
        <dbReference type="ARBA" id="ARBA00032448"/>
    </source>
</evidence>
<dbReference type="GO" id="GO:0004161">
    <property type="term" value="F:dimethylallyltranstransferase activity"/>
    <property type="evidence" value="ECO:0007669"/>
    <property type="project" value="UniProtKB-EC"/>
</dbReference>
<evidence type="ECO:0000256" key="12">
    <source>
        <dbReference type="ARBA" id="ARBA00022553"/>
    </source>
</evidence>
<evidence type="ECO:0000256" key="18">
    <source>
        <dbReference type="ARBA" id="ARBA00022990"/>
    </source>
</evidence>
<keyword evidence="20" id="KW-1207">Sterol metabolism</keyword>
<dbReference type="OrthoDB" id="9884296at2759"/>
<dbReference type="InterPro" id="IPR047341">
    <property type="entry name" value="RUN_RUSC1"/>
</dbReference>
<dbReference type="PANTHER" id="PTHR15591:SF11">
    <property type="entry name" value="AP-4 COMPLEX ACCESSORY SUBUNIT RUSC1"/>
    <property type="match status" value="1"/>
</dbReference>
<keyword evidence="12" id="KW-0597">Phosphoprotein</keyword>
<feature type="region of interest" description="Disordered" evidence="33">
    <location>
        <begin position="1258"/>
        <end position="1400"/>
    </location>
</feature>
<dbReference type="Proteomes" id="UP000796761">
    <property type="component" value="Unassembled WGS sequence"/>
</dbReference>
<dbReference type="CDD" id="cd00685">
    <property type="entry name" value="Trans_IPPS_HT"/>
    <property type="match status" value="1"/>
</dbReference>
<keyword evidence="19" id="KW-0443">Lipid metabolism</keyword>
<keyword evidence="9" id="KW-0963">Cytoplasm</keyword>
<evidence type="ECO:0000256" key="6">
    <source>
        <dbReference type="ARBA" id="ARBA00012439"/>
    </source>
</evidence>
<evidence type="ECO:0000313" key="37">
    <source>
        <dbReference type="Proteomes" id="UP000796761"/>
    </source>
</evidence>
<evidence type="ECO:0000256" key="31">
    <source>
        <dbReference type="ARBA" id="ARBA00053104"/>
    </source>
</evidence>
<dbReference type="InterPro" id="IPR000092">
    <property type="entry name" value="Polyprenyl_synt"/>
</dbReference>
<comment type="cofactor">
    <cofactor evidence="1">
        <name>Mg(2+)</name>
        <dbReference type="ChEBI" id="CHEBI:18420"/>
    </cofactor>
</comment>
<keyword evidence="18" id="KW-0007">Acetylation</keyword>
<evidence type="ECO:0000256" key="15">
    <source>
        <dbReference type="ARBA" id="ARBA00022778"/>
    </source>
</evidence>
<dbReference type="GO" id="GO:0046872">
    <property type="term" value="F:metal ion binding"/>
    <property type="evidence" value="ECO:0007669"/>
    <property type="project" value="UniProtKB-KW"/>
</dbReference>
<comment type="similarity">
    <text evidence="5">Belongs to the FPP/GGPP synthase family.</text>
</comment>
<dbReference type="Gene3D" id="1.20.58.900">
    <property type="match status" value="1"/>
</dbReference>
<evidence type="ECO:0000256" key="4">
    <source>
        <dbReference type="ARBA" id="ARBA00005035"/>
    </source>
</evidence>
<feature type="domain" description="SH3" evidence="34">
    <location>
        <begin position="1431"/>
        <end position="1489"/>
    </location>
</feature>
<evidence type="ECO:0000256" key="9">
    <source>
        <dbReference type="ARBA" id="ARBA00022490"/>
    </source>
</evidence>
<comment type="catalytic activity">
    <reaction evidence="30">
        <text>isopentenyl diphosphate + (2E)-geranyl diphosphate = (2E,6E)-farnesyl diphosphate + diphosphate</text>
        <dbReference type="Rhea" id="RHEA:19361"/>
        <dbReference type="ChEBI" id="CHEBI:33019"/>
        <dbReference type="ChEBI" id="CHEBI:58057"/>
        <dbReference type="ChEBI" id="CHEBI:128769"/>
        <dbReference type="ChEBI" id="CHEBI:175763"/>
        <dbReference type="EC" id="2.5.1.10"/>
    </reaction>
</comment>
<proteinExistence type="inferred from homology"/>
<evidence type="ECO:0000256" key="7">
    <source>
        <dbReference type="ARBA" id="ARBA00012833"/>
    </source>
</evidence>
<feature type="compositionally biased region" description="Pro residues" evidence="33">
    <location>
        <begin position="874"/>
        <end position="883"/>
    </location>
</feature>
<dbReference type="SUPFAM" id="SSF50044">
    <property type="entry name" value="SH3-domain"/>
    <property type="match status" value="1"/>
</dbReference>
<evidence type="ECO:0000256" key="28">
    <source>
        <dbReference type="ARBA" id="ARBA00034546"/>
    </source>
</evidence>
<dbReference type="PROSITE" id="PS50826">
    <property type="entry name" value="RUN"/>
    <property type="match status" value="1"/>
</dbReference>
<dbReference type="GO" id="GO:0004337">
    <property type="term" value="F:(2E,6E)-farnesyl diphosphate synthase activity"/>
    <property type="evidence" value="ECO:0007669"/>
    <property type="project" value="UniProtKB-EC"/>
</dbReference>
<organism evidence="36 37">
    <name type="scientific">Zosterops borbonicus</name>
    <dbReference type="NCBI Taxonomy" id="364589"/>
    <lineage>
        <taxon>Eukaryota</taxon>
        <taxon>Metazoa</taxon>
        <taxon>Chordata</taxon>
        <taxon>Craniata</taxon>
        <taxon>Vertebrata</taxon>
        <taxon>Euteleostomi</taxon>
        <taxon>Archelosauria</taxon>
        <taxon>Archosauria</taxon>
        <taxon>Dinosauria</taxon>
        <taxon>Saurischia</taxon>
        <taxon>Theropoda</taxon>
        <taxon>Coelurosauria</taxon>
        <taxon>Aves</taxon>
        <taxon>Neognathae</taxon>
        <taxon>Neoaves</taxon>
        <taxon>Telluraves</taxon>
        <taxon>Australaves</taxon>
        <taxon>Passeriformes</taxon>
        <taxon>Sylvioidea</taxon>
        <taxon>Zosteropidae</taxon>
        <taxon>Zosterops</taxon>
    </lineage>
</organism>
<evidence type="ECO:0000256" key="11">
    <source>
        <dbReference type="ARBA" id="ARBA00022548"/>
    </source>
</evidence>
<evidence type="ECO:0000256" key="8">
    <source>
        <dbReference type="ARBA" id="ARBA00022443"/>
    </source>
</evidence>
<feature type="region of interest" description="Disordered" evidence="33">
    <location>
        <begin position="538"/>
        <end position="886"/>
    </location>
</feature>
<feature type="compositionally biased region" description="Low complexity" evidence="33">
    <location>
        <begin position="703"/>
        <end position="726"/>
    </location>
</feature>
<dbReference type="GO" id="GO:0005759">
    <property type="term" value="C:mitochondrial matrix"/>
    <property type="evidence" value="ECO:0007669"/>
    <property type="project" value="UniProtKB-ARBA"/>
</dbReference>
<evidence type="ECO:0000313" key="36">
    <source>
        <dbReference type="EMBL" id="TRZ19965.1"/>
    </source>
</evidence>
<keyword evidence="15" id="KW-0152">Cholesterol biosynthesis</keyword>
<feature type="compositionally biased region" description="Gly residues" evidence="33">
    <location>
        <begin position="1213"/>
        <end position="1225"/>
    </location>
</feature>
<dbReference type="InterPro" id="IPR001452">
    <property type="entry name" value="SH3_domain"/>
</dbReference>
<evidence type="ECO:0000256" key="33">
    <source>
        <dbReference type="SAM" id="MobiDB-lite"/>
    </source>
</evidence>
<evidence type="ECO:0000256" key="13">
    <source>
        <dbReference type="ARBA" id="ARBA00022679"/>
    </source>
</evidence>
<evidence type="ECO:0000256" key="17">
    <source>
        <dbReference type="ARBA" id="ARBA00022955"/>
    </source>
</evidence>
<feature type="region of interest" description="Disordered" evidence="33">
    <location>
        <begin position="1199"/>
        <end position="1225"/>
    </location>
</feature>
<feature type="compositionally biased region" description="Pro residues" evidence="33">
    <location>
        <begin position="557"/>
        <end position="572"/>
    </location>
</feature>
<feature type="compositionally biased region" description="Basic and acidic residues" evidence="33">
    <location>
        <begin position="390"/>
        <end position="401"/>
    </location>
</feature>
<dbReference type="Gene3D" id="2.30.30.40">
    <property type="entry name" value="SH3 Domains"/>
    <property type="match status" value="1"/>
</dbReference>
<evidence type="ECO:0000256" key="30">
    <source>
        <dbReference type="ARBA" id="ARBA00049399"/>
    </source>
</evidence>
<keyword evidence="15" id="KW-0756">Sterol biosynthesis</keyword>
<dbReference type="GO" id="GO:0005777">
    <property type="term" value="C:peroxisome"/>
    <property type="evidence" value="ECO:0007669"/>
    <property type="project" value="UniProtKB-ARBA"/>
</dbReference>
<feature type="compositionally biased region" description="Pro residues" evidence="33">
    <location>
        <begin position="772"/>
        <end position="804"/>
    </location>
</feature>
<dbReference type="InterPro" id="IPR033749">
    <property type="entry name" value="Polyprenyl_synt_CS"/>
</dbReference>
<sequence length="1489" mass="157476">MSGGGESRARAAGEREEFAAFFPQIVRDLTEDGLGHPEVGDAVARLKQVLEYNAPGGKCNRGLTVVAAFRRLAGPAQQDPESLRCALAVGWCVELFQAFFLVADDIMDASLTRRGQPCWYKKEGIGLDAINDAFLLESSVYRLLRRYCGQQPYYLHLLELFLQTGYQTELGQTLDLITAPVSQVDLSRFSEQRYKAIVKYKTAFYSFYLPVAAAMYMAGINGKEEHENAKAILLEMGEFFQIQDDYLDCYGDPALTGKVGTDIQDNKCSWLVVECLRRVTPEQRQILEENYGCKEPEKVAKVKELYNALGMEAAFREYEESSYRRLQELIGKHAQRLPREIFLDLAQKIYKRQNSCSDFSLDDSPVSVYCKEFSREESQSPDKQLNPPADQDRTCDGRDANHNSPVPRRATAVASKSPDSLCSNNSLDSHCDELSPGTAAQDTTGTCADLDPNCNPLPEPDAAPPAPPPILNAHRAEQPLGPVRPAEPKAGPGELCRDTGTKTITSFHELAQRRKRNVSGPPLAQARVDRSDWLIVFSPDTELPPTSELLSGTAGQEPPPPQQDGPARPPGPRQREVTTFKELRSRSAARQPKGQRAEPAQLPPVPPGTGAGWGPPAPLGGQVLAPGDGHQLRRRPRPSLQPIAEGQPRDVEKGGLPPGERGLGTAPVRRLGGPGGDTAVPRAAQRGDETCLGGESGSLRGEPAVLPGGAAGPGARPRALGAIPGRAAREVPGLSRSAPRLPARFFRRGPGPAALRPAAGPGSMSRSDPGPAAGPAPPPAPGSAPAAPPPDPAVPLSPARPEPLGPGAAAGAAAGAARPGGGRAEGAHGESSPEPRQGGGRGSGTERGGRGGGGNGTPRRWAGAGEGAACRPGPAHPRQPPRGSPACGPVLVSGAARCPVGPSVLTFLSPLPPSSALLVAISSAVDKVIAHFSTARNLVQKAQLGDSRLNPDVGYLLLHTLCPALYALVEDGLKPFQKDVITGQRKNSPWSVVEASVKTGPNTRSLHSLCWHVAGLAPLSSTRQKFHAFILGLLNIKQLELWISHLQKSPGVISVLYSPMAFFALSQGPLPHLADELLLLIQPLSVLTFHLDLLFEHHHLSVDVRPLSRRLESPLSPGRRPVPAGGTVSLEGRSGAAGDGLEDETPPDALGRVGGTGGSTRAQSQATMGGLVPAPPVGAALHQTFQHVLRWGDQLSRTLLGSDTSPESHGPEEGTGGTAGAGLSGWWGQLSQSSRIYTAPSKEKFPLVWWTKLRAAAGDPSPGQAAQSQTSVSEPRGTELQLLQTKVGPECSGPKPSGSTDTSGTSSPEDLFLPTGTGALTKLDDPTAGKNLLAASPEPPANRNQAAPSGPEMGNPPSPDKGSWLGRLFGATNPSSRSFPPSPDTVLARSRRPSRWLSPSPRVLAGVVKGLASDRSRAPEQPDRGTPAPPQARRAVRALCDHTGTADGHLSFQKGDILELLSTVDEDWIRCCHGNSTGLVPVGYTSLIL</sequence>
<dbReference type="PROSITE" id="PS00444">
    <property type="entry name" value="POLYPRENYL_SYNTHASE_2"/>
    <property type="match status" value="1"/>
</dbReference>
<feature type="compositionally biased region" description="Polar residues" evidence="33">
    <location>
        <begin position="1264"/>
        <end position="1273"/>
    </location>
</feature>
<dbReference type="Pfam" id="PF00348">
    <property type="entry name" value="polyprenyl_synt"/>
    <property type="match status" value="1"/>
</dbReference>
<keyword evidence="22" id="KW-0414">Isoprene biosynthesis</keyword>
<comment type="subcellular location">
    <subcellularLocation>
        <location evidence="2">Cytoplasm</location>
    </subcellularLocation>
</comment>
<feature type="compositionally biased region" description="Low complexity" evidence="33">
    <location>
        <begin position="805"/>
        <end position="817"/>
    </location>
</feature>
<dbReference type="GO" id="GO:0008299">
    <property type="term" value="P:isoprenoid biosynthetic process"/>
    <property type="evidence" value="ECO:0007669"/>
    <property type="project" value="UniProtKB-KW"/>
</dbReference>
<feature type="region of interest" description="Disordered" evidence="33">
    <location>
        <begin position="372"/>
        <end position="422"/>
    </location>
</feature>
<keyword evidence="11" id="KW-0153">Cholesterol metabolism</keyword>
<dbReference type="Pfam" id="PF02759">
    <property type="entry name" value="RUN"/>
    <property type="match status" value="1"/>
</dbReference>
<evidence type="ECO:0000256" key="5">
    <source>
        <dbReference type="ARBA" id="ARBA00006706"/>
    </source>
</evidence>
<evidence type="ECO:0000259" key="34">
    <source>
        <dbReference type="PROSITE" id="PS50002"/>
    </source>
</evidence>
<dbReference type="InterPro" id="IPR037213">
    <property type="entry name" value="Run_dom_sf"/>
</dbReference>
<dbReference type="SUPFAM" id="SSF48576">
    <property type="entry name" value="Terpenoid synthases"/>
    <property type="match status" value="1"/>
</dbReference>
<comment type="catalytic activity">
    <reaction evidence="29">
        <text>isopentenyl diphosphate + dimethylallyl diphosphate = (2E)-geranyl diphosphate + diphosphate</text>
        <dbReference type="Rhea" id="RHEA:22408"/>
        <dbReference type="ChEBI" id="CHEBI:33019"/>
        <dbReference type="ChEBI" id="CHEBI:57623"/>
        <dbReference type="ChEBI" id="CHEBI:58057"/>
        <dbReference type="ChEBI" id="CHEBI:128769"/>
        <dbReference type="EC" id="2.5.1.1"/>
    </reaction>
</comment>
<protein>
    <recommendedName>
        <fullName evidence="28">Farnesyl pyrophosphate synthase</fullName>
        <ecNumber evidence="7">2.5.1.1</ecNumber>
        <ecNumber evidence="6">2.5.1.10</ecNumber>
    </recommendedName>
    <alternativeName>
        <fullName evidence="27">(2E,6E)-farnesyl diphosphate synthase</fullName>
    </alternativeName>
    <alternativeName>
        <fullName evidence="26">Dimethylallyltranstransferase</fullName>
    </alternativeName>
    <alternativeName>
        <fullName evidence="25">Farnesyl diphosphate synthase</fullName>
    </alternativeName>
    <alternativeName>
        <fullName evidence="24">Geranyltranstransferase</fullName>
    </alternativeName>
</protein>
<dbReference type="SMART" id="SM00593">
    <property type="entry name" value="RUN"/>
    <property type="match status" value="1"/>
</dbReference>
<keyword evidence="17" id="KW-0752">Steroid biosynthesis</keyword>
<comment type="caution">
    <text evidence="36">The sequence shown here is derived from an EMBL/GenBank/DDBJ whole genome shotgun (WGS) entry which is preliminary data.</text>
</comment>
<dbReference type="PROSITE" id="PS50002">
    <property type="entry name" value="SH3"/>
    <property type="match status" value="1"/>
</dbReference>